<dbReference type="EMBL" id="VJMJ01000146">
    <property type="protein sequence ID" value="KAF0731180.1"/>
    <property type="molecule type" value="Genomic_DNA"/>
</dbReference>
<feature type="transmembrane region" description="Helical" evidence="5">
    <location>
        <begin position="6"/>
        <end position="25"/>
    </location>
</feature>
<dbReference type="VEuPathDB" id="FungiDB:AeMF1_005036"/>
<evidence type="ECO:0000256" key="2">
    <source>
        <dbReference type="ARBA" id="ARBA00022692"/>
    </source>
</evidence>
<feature type="transmembrane region" description="Helical" evidence="5">
    <location>
        <begin position="619"/>
        <end position="642"/>
    </location>
</feature>
<accession>A0A6G0WUP4</accession>
<evidence type="ECO:0000256" key="5">
    <source>
        <dbReference type="SAM" id="Phobius"/>
    </source>
</evidence>
<dbReference type="PANTHER" id="PTHR12308:SF73">
    <property type="entry name" value="ANOCTAMIN"/>
    <property type="match status" value="1"/>
</dbReference>
<dbReference type="InterPro" id="IPR049452">
    <property type="entry name" value="Anoctamin_TM"/>
</dbReference>
<dbReference type="AlphaFoldDB" id="A0A6G0WUP4"/>
<evidence type="ECO:0000259" key="6">
    <source>
        <dbReference type="Pfam" id="PF04547"/>
    </source>
</evidence>
<evidence type="ECO:0000256" key="3">
    <source>
        <dbReference type="ARBA" id="ARBA00022989"/>
    </source>
</evidence>
<comment type="subcellular location">
    <subcellularLocation>
        <location evidence="1">Membrane</location>
        <topology evidence="1">Multi-pass membrane protein</topology>
    </subcellularLocation>
</comment>
<evidence type="ECO:0000256" key="4">
    <source>
        <dbReference type="ARBA" id="ARBA00023136"/>
    </source>
</evidence>
<gene>
    <name evidence="7" type="ORF">Ae201684_011446</name>
</gene>
<dbReference type="Pfam" id="PF04547">
    <property type="entry name" value="Anoctamin"/>
    <property type="match status" value="1"/>
</dbReference>
<feature type="transmembrane region" description="Helical" evidence="5">
    <location>
        <begin position="381"/>
        <end position="399"/>
    </location>
</feature>
<evidence type="ECO:0000313" key="8">
    <source>
        <dbReference type="Proteomes" id="UP000481153"/>
    </source>
</evidence>
<feature type="domain" description="Anoctamin transmembrane" evidence="6">
    <location>
        <begin position="221"/>
        <end position="660"/>
    </location>
</feature>
<keyword evidence="2 5" id="KW-0812">Transmembrane</keyword>
<name>A0A6G0WUP4_9STRA</name>
<dbReference type="InterPro" id="IPR007632">
    <property type="entry name" value="Anoctamin"/>
</dbReference>
<organism evidence="7 8">
    <name type="scientific">Aphanomyces euteiches</name>
    <dbReference type="NCBI Taxonomy" id="100861"/>
    <lineage>
        <taxon>Eukaryota</taxon>
        <taxon>Sar</taxon>
        <taxon>Stramenopiles</taxon>
        <taxon>Oomycota</taxon>
        <taxon>Saprolegniomycetes</taxon>
        <taxon>Saprolegniales</taxon>
        <taxon>Verrucalvaceae</taxon>
        <taxon>Aphanomyces</taxon>
    </lineage>
</organism>
<feature type="transmembrane region" description="Helical" evidence="5">
    <location>
        <begin position="262"/>
        <end position="282"/>
    </location>
</feature>
<proteinExistence type="predicted"/>
<comment type="caution">
    <text evidence="7">The sequence shown here is derived from an EMBL/GenBank/DDBJ whole genome shotgun (WGS) entry which is preliminary data.</text>
</comment>
<protein>
    <recommendedName>
        <fullName evidence="6">Anoctamin transmembrane domain-containing protein</fullName>
    </recommendedName>
</protein>
<evidence type="ECO:0000256" key="1">
    <source>
        <dbReference type="ARBA" id="ARBA00004141"/>
    </source>
</evidence>
<keyword evidence="3 5" id="KW-1133">Transmembrane helix</keyword>
<reference evidence="7 8" key="1">
    <citation type="submission" date="2019-07" db="EMBL/GenBank/DDBJ databases">
        <title>Genomics analysis of Aphanomyces spp. identifies a new class of oomycete effector associated with host adaptation.</title>
        <authorList>
            <person name="Gaulin E."/>
        </authorList>
    </citation>
    <scope>NUCLEOTIDE SEQUENCE [LARGE SCALE GENOMIC DNA]</scope>
    <source>
        <strain evidence="7 8">ATCC 201684</strain>
    </source>
</reference>
<sequence length="771" mass="87866">MDGVDGLVKGVVYVFGFAATGWSLMKFVLSVPLKVNDTTEEEKDMELVLELSSVPELQIFLREVKEQTDLTVRIKSDSNMLQKADKTTFLLVGAVSPSVYQKLAEDCGIRKQSIKGKWLHIDETNAKEFIKEKGDETATIPFSSGEKMDLLLYALRQVRVLLQPTETSSRLSNGDLLFQKAQEKRIIVSWFGLHNAEERKSLMEKWVKQFKPFAKSPVHAIRDYCGMEVGFYFAFLEHYTLSLLYPSLFGGFVYIYQLQYGLHNFATAFYALFVAVWAMLFLESWKRRESELRWNWGSSLVEEDGLVEERVGFDGPEVYDEIDEVHYKQFSDLQRFKRYAVTWPILGGTIGLIIVLMLLYFRFEAFVRATVTQENGWHGPLAYVAMLPSVLYSAAVFFIDSQYVQLAHKLNDHENHRTDLDHTNALITKLALFQFVNNFGLLFYITFFVGNFDLLQSTLGSLLVTRLLIENVVETLIPFIMAKSTVKAKAGLAEQAKLTKEPSKTNVAVVDKVDVEALLPVYEGTFFDYLELFIQFGQITLFASAYPLASLCSLLNNLIEIKSDGFKILMNHRRCSRVHKDGIGTWLHAFTLLSYVAVATNCTIIGFNSGILQKMYPTITLFYTLIAVVVAEHLIVAAMVGIEAIVPDVPQAVAEGMRRERAAERKKVKMEAEFHQRVLREKSSTQKSFFDEAVVDETEMGLVVTDESAGTTTISTEKWRKWVLEEKIRRRVLDKEIKNMNAVYTSWIDAEKEKSRRLQAELDAVTNKKSN</sequence>
<keyword evidence="8" id="KW-1185">Reference proteome</keyword>
<evidence type="ECO:0000313" key="7">
    <source>
        <dbReference type="EMBL" id="KAF0731180.1"/>
    </source>
</evidence>
<feature type="transmembrane region" description="Helical" evidence="5">
    <location>
        <begin position="430"/>
        <end position="449"/>
    </location>
</feature>
<feature type="transmembrane region" description="Helical" evidence="5">
    <location>
        <begin position="339"/>
        <end position="361"/>
    </location>
</feature>
<dbReference type="GO" id="GO:0005254">
    <property type="term" value="F:chloride channel activity"/>
    <property type="evidence" value="ECO:0007669"/>
    <property type="project" value="TreeGrafter"/>
</dbReference>
<feature type="transmembrane region" description="Helical" evidence="5">
    <location>
        <begin position="586"/>
        <end position="607"/>
    </location>
</feature>
<keyword evidence="4 5" id="KW-0472">Membrane</keyword>
<dbReference type="PANTHER" id="PTHR12308">
    <property type="entry name" value="ANOCTAMIN"/>
    <property type="match status" value="1"/>
</dbReference>
<dbReference type="Proteomes" id="UP000481153">
    <property type="component" value="Unassembled WGS sequence"/>
</dbReference>
<feature type="transmembrane region" description="Helical" evidence="5">
    <location>
        <begin position="231"/>
        <end position="256"/>
    </location>
</feature>
<dbReference type="GO" id="GO:0016020">
    <property type="term" value="C:membrane"/>
    <property type="evidence" value="ECO:0007669"/>
    <property type="project" value="UniProtKB-SubCell"/>
</dbReference>